<dbReference type="Gene3D" id="1.20.58.340">
    <property type="entry name" value="Magnesium transport protein CorA, transmembrane region"/>
    <property type="match status" value="1"/>
</dbReference>
<keyword evidence="7 9" id="KW-0472">Membrane</keyword>
<evidence type="ECO:0000256" key="4">
    <source>
        <dbReference type="ARBA" id="ARBA00022475"/>
    </source>
</evidence>
<evidence type="ECO:0000256" key="9">
    <source>
        <dbReference type="SAM" id="Phobius"/>
    </source>
</evidence>
<dbReference type="PANTHER" id="PTHR46494:SF2">
    <property type="entry name" value="MAGNESIUM TRANSPORT PROTEIN CORA"/>
    <property type="match status" value="1"/>
</dbReference>
<dbReference type="InterPro" id="IPR045861">
    <property type="entry name" value="CorA_cytoplasmic_dom"/>
</dbReference>
<dbReference type="InterPro" id="IPR002523">
    <property type="entry name" value="MgTranspt_CorA/ZnTranspt_ZntB"/>
</dbReference>
<sequence>MIHRMLQFPEGWEWHLLQPVRYIGQDPLPKRSAAPQDGRRIPLEPPASDEITAKAALLEIKRKLPEFADWIDDSADGDPSNKITVTRTADGGMCLCGTVIFQVSDDQEDLQPFHFWVTERRLVTLQHDLRLTVRLQAGGNATPLNECGSAPEALLAIVGVILQPFQEGLDGFETRLGELENSMRYRNRTKLIDVIFERRYELLHWSHLFIPIREIHSAAKEGFMEALTETDMYKRITAKLDRIETLLDHYANEMDTLIAMDDAISTFRGNDIMKTLTIFTALFTPATVAGALWGVNMSLLPWAREPWGFAALTGIVVFFTLAIYFWLWRKGWTGDLLHARKQRLAAGNGREGAIRKSGTGKRGINSQNRMPRASEEAFAVRSTAVAAAEEGSGLPSRSRRK</sequence>
<keyword evidence="4" id="KW-1003">Cell membrane</keyword>
<evidence type="ECO:0000256" key="2">
    <source>
        <dbReference type="ARBA" id="ARBA00009765"/>
    </source>
</evidence>
<proteinExistence type="inferred from homology"/>
<keyword evidence="3" id="KW-0813">Transport</keyword>
<reference evidence="11" key="1">
    <citation type="journal article" date="2019" name="Int. J. Syst. Evol. Microbiol.">
        <title>The Global Catalogue of Microorganisms (GCM) 10K type strain sequencing project: providing services to taxonomists for standard genome sequencing and annotation.</title>
        <authorList>
            <consortium name="The Broad Institute Genomics Platform"/>
            <consortium name="The Broad Institute Genome Sequencing Center for Infectious Disease"/>
            <person name="Wu L."/>
            <person name="Ma J."/>
        </authorList>
    </citation>
    <scope>NUCLEOTIDE SEQUENCE [LARGE SCALE GENOMIC DNA]</scope>
    <source>
        <strain evidence="11">TISTR 1827</strain>
    </source>
</reference>
<feature type="transmembrane region" description="Helical" evidence="9">
    <location>
        <begin position="276"/>
        <end position="295"/>
    </location>
</feature>
<gene>
    <name evidence="10" type="ORF">ACFSW5_08105</name>
</gene>
<dbReference type="SUPFAM" id="SSF144083">
    <property type="entry name" value="Magnesium transport protein CorA, transmembrane region"/>
    <property type="match status" value="1"/>
</dbReference>
<feature type="region of interest" description="Disordered" evidence="8">
    <location>
        <begin position="348"/>
        <end position="371"/>
    </location>
</feature>
<evidence type="ECO:0000256" key="5">
    <source>
        <dbReference type="ARBA" id="ARBA00022692"/>
    </source>
</evidence>
<evidence type="ECO:0000256" key="7">
    <source>
        <dbReference type="ARBA" id="ARBA00023136"/>
    </source>
</evidence>
<evidence type="ECO:0000313" key="11">
    <source>
        <dbReference type="Proteomes" id="UP001597493"/>
    </source>
</evidence>
<keyword evidence="11" id="KW-1185">Reference proteome</keyword>
<dbReference type="PANTHER" id="PTHR46494">
    <property type="entry name" value="CORA FAMILY METAL ION TRANSPORTER (EUROFUNG)"/>
    <property type="match status" value="1"/>
</dbReference>
<comment type="subcellular location">
    <subcellularLocation>
        <location evidence="1">Cell membrane</location>
        <topology evidence="1">Multi-pass membrane protein</topology>
    </subcellularLocation>
</comment>
<dbReference type="Proteomes" id="UP001597493">
    <property type="component" value="Unassembled WGS sequence"/>
</dbReference>
<dbReference type="RefSeq" id="WP_379271264.1">
    <property type="nucleotide sequence ID" value="NZ_JBHUGT010000018.1"/>
</dbReference>
<feature type="transmembrane region" description="Helical" evidence="9">
    <location>
        <begin position="307"/>
        <end position="327"/>
    </location>
</feature>
<comment type="caution">
    <text evidence="10">The sequence shown here is derived from an EMBL/GenBank/DDBJ whole genome shotgun (WGS) entry which is preliminary data.</text>
</comment>
<dbReference type="SUPFAM" id="SSF143865">
    <property type="entry name" value="CorA soluble domain-like"/>
    <property type="match status" value="1"/>
</dbReference>
<keyword evidence="5 9" id="KW-0812">Transmembrane</keyword>
<dbReference type="EMBL" id="JBHUMY010000007">
    <property type="protein sequence ID" value="MFD2660233.1"/>
    <property type="molecule type" value="Genomic_DNA"/>
</dbReference>
<evidence type="ECO:0000256" key="6">
    <source>
        <dbReference type="ARBA" id="ARBA00022989"/>
    </source>
</evidence>
<evidence type="ECO:0000313" key="10">
    <source>
        <dbReference type="EMBL" id="MFD2660233.1"/>
    </source>
</evidence>
<comment type="similarity">
    <text evidence="2">Belongs to the CorA metal ion transporter (MIT) (TC 1.A.35) family.</text>
</comment>
<dbReference type="CDD" id="cd12821">
    <property type="entry name" value="EcCorA_ZntB-like"/>
    <property type="match status" value="1"/>
</dbReference>
<organism evidence="10 11">
    <name type="scientific">Paenibacillus thailandensis</name>
    <dbReference type="NCBI Taxonomy" id="393250"/>
    <lineage>
        <taxon>Bacteria</taxon>
        <taxon>Bacillati</taxon>
        <taxon>Bacillota</taxon>
        <taxon>Bacilli</taxon>
        <taxon>Bacillales</taxon>
        <taxon>Paenibacillaceae</taxon>
        <taxon>Paenibacillus</taxon>
    </lineage>
</organism>
<accession>A0ABW5QWX0</accession>
<keyword evidence="6 9" id="KW-1133">Transmembrane helix</keyword>
<evidence type="ECO:0000256" key="1">
    <source>
        <dbReference type="ARBA" id="ARBA00004651"/>
    </source>
</evidence>
<evidence type="ECO:0000256" key="8">
    <source>
        <dbReference type="SAM" id="MobiDB-lite"/>
    </source>
</evidence>
<evidence type="ECO:0000256" key="3">
    <source>
        <dbReference type="ARBA" id="ARBA00022448"/>
    </source>
</evidence>
<protein>
    <submittedName>
        <fullName evidence="10">Magnesium transporter CorA family protein</fullName>
    </submittedName>
</protein>
<name>A0ABW5QWX0_9BACL</name>
<dbReference type="Pfam" id="PF01544">
    <property type="entry name" value="CorA"/>
    <property type="match status" value="1"/>
</dbReference>
<dbReference type="InterPro" id="IPR045863">
    <property type="entry name" value="CorA_TM1_TM2"/>
</dbReference>